<evidence type="ECO:0000313" key="5">
    <source>
        <dbReference type="Proteomes" id="UP000264820"/>
    </source>
</evidence>
<dbReference type="SUPFAM" id="SSF54403">
    <property type="entry name" value="Cystatin/monellin"/>
    <property type="match status" value="1"/>
</dbReference>
<dbReference type="AlphaFoldDB" id="A0A3Q2Y9J5"/>
<dbReference type="STRING" id="109280.ENSHCOP00000013783"/>
<keyword evidence="2" id="KW-1015">Disulfide bond</keyword>
<organism evidence="4 5">
    <name type="scientific">Hippocampus comes</name>
    <name type="common">Tiger tail seahorse</name>
    <dbReference type="NCBI Taxonomy" id="109280"/>
    <lineage>
        <taxon>Eukaryota</taxon>
        <taxon>Metazoa</taxon>
        <taxon>Chordata</taxon>
        <taxon>Craniata</taxon>
        <taxon>Vertebrata</taxon>
        <taxon>Euteleostomi</taxon>
        <taxon>Actinopterygii</taxon>
        <taxon>Neopterygii</taxon>
        <taxon>Teleostei</taxon>
        <taxon>Neoteleostei</taxon>
        <taxon>Acanthomorphata</taxon>
        <taxon>Syngnathiaria</taxon>
        <taxon>Syngnathiformes</taxon>
        <taxon>Syngnathoidei</taxon>
        <taxon>Syngnathidae</taxon>
        <taxon>Hippocampus</taxon>
    </lineage>
</organism>
<evidence type="ECO:0000313" key="4">
    <source>
        <dbReference type="Ensembl" id="ENSHCOP00000013783.1"/>
    </source>
</evidence>
<dbReference type="GeneTree" id="ENSGT01130000279084"/>
<dbReference type="InterPro" id="IPR000010">
    <property type="entry name" value="Cystatin_dom"/>
</dbReference>
<comment type="similarity">
    <text evidence="1">Belongs to the cystatin family.</text>
</comment>
<dbReference type="PROSITE" id="PS00287">
    <property type="entry name" value="CYSTATIN"/>
    <property type="match status" value="1"/>
</dbReference>
<dbReference type="Ensembl" id="ENSHCOT00000027440.1">
    <property type="protein sequence ID" value="ENSHCOP00000013783.1"/>
    <property type="gene ID" value="ENSHCOG00000017009.1"/>
</dbReference>
<dbReference type="InterPro" id="IPR046350">
    <property type="entry name" value="Cystatin_sf"/>
</dbReference>
<reference evidence="4" key="1">
    <citation type="submission" date="2025-08" db="UniProtKB">
        <authorList>
            <consortium name="Ensembl"/>
        </authorList>
    </citation>
    <scope>IDENTIFICATION</scope>
</reference>
<feature type="domain" description="Cystatin" evidence="3">
    <location>
        <begin position="25"/>
        <end position="119"/>
    </location>
</feature>
<dbReference type="GO" id="GO:0004869">
    <property type="term" value="F:cysteine-type endopeptidase inhibitor activity"/>
    <property type="evidence" value="ECO:0007669"/>
    <property type="project" value="InterPro"/>
</dbReference>
<protein>
    <recommendedName>
        <fullName evidence="3">Cystatin domain-containing protein</fullName>
    </recommendedName>
</protein>
<dbReference type="GO" id="GO:0005615">
    <property type="term" value="C:extracellular space"/>
    <property type="evidence" value="ECO:0007669"/>
    <property type="project" value="TreeGrafter"/>
</dbReference>
<accession>A0A3Q2Y9J5</accession>
<dbReference type="SMART" id="SM00043">
    <property type="entry name" value="CY"/>
    <property type="match status" value="1"/>
</dbReference>
<reference evidence="4" key="2">
    <citation type="submission" date="2025-09" db="UniProtKB">
        <authorList>
            <consortium name="Ensembl"/>
        </authorList>
    </citation>
    <scope>IDENTIFICATION</scope>
</reference>
<dbReference type="Pfam" id="PF00031">
    <property type="entry name" value="Cystatin"/>
    <property type="match status" value="1"/>
</dbReference>
<dbReference type="CDD" id="cd00042">
    <property type="entry name" value="CY"/>
    <property type="match status" value="1"/>
</dbReference>
<dbReference type="GO" id="GO:0005737">
    <property type="term" value="C:cytoplasm"/>
    <property type="evidence" value="ECO:0007669"/>
    <property type="project" value="TreeGrafter"/>
</dbReference>
<dbReference type="FunFam" id="3.10.450.10:FF:000004">
    <property type="entry name" value="Cystatin C"/>
    <property type="match status" value="1"/>
</dbReference>
<keyword evidence="5" id="KW-1185">Reference proteome</keyword>
<dbReference type="InterPro" id="IPR018073">
    <property type="entry name" value="Prot_inh_cystat_CS"/>
</dbReference>
<dbReference type="Proteomes" id="UP000264820">
    <property type="component" value="Unplaced"/>
</dbReference>
<evidence type="ECO:0000256" key="2">
    <source>
        <dbReference type="ARBA" id="ARBA00023157"/>
    </source>
</evidence>
<proteinExistence type="inferred from homology"/>
<dbReference type="PANTHER" id="PTHR46186:SF12">
    <property type="entry name" value="CYSTATIN C (AMYLOID ANGIOPATHY AND CEREBRAL HEMORRHAGE)-RELATED"/>
    <property type="match status" value="1"/>
</dbReference>
<sequence length="143" mass="15696">TRVSSRKPLVVFIFLGVVCAVGLGRLVGGLTDVDVNEEGVQNALNFAISQHNLKTEDPFLRVKTGVVGVKKQIVSGIKYVITVNMTKTNCMKDAPNEQCDGLCSDLSVKNSNLSAIPCCRLSSQSTWPFFANWLYPCNCKYFD</sequence>
<name>A0A3Q2Y9J5_HIPCM</name>
<dbReference type="GO" id="GO:0031982">
    <property type="term" value="C:vesicle"/>
    <property type="evidence" value="ECO:0007669"/>
    <property type="project" value="TreeGrafter"/>
</dbReference>
<dbReference type="Gene3D" id="3.10.450.10">
    <property type="match status" value="1"/>
</dbReference>
<evidence type="ECO:0000259" key="3">
    <source>
        <dbReference type="SMART" id="SM00043"/>
    </source>
</evidence>
<dbReference type="PANTHER" id="PTHR46186">
    <property type="entry name" value="CYSTATIN"/>
    <property type="match status" value="1"/>
</dbReference>
<evidence type="ECO:0000256" key="1">
    <source>
        <dbReference type="ARBA" id="ARBA00009403"/>
    </source>
</evidence>